<feature type="transmembrane region" description="Helical" evidence="1">
    <location>
        <begin position="161"/>
        <end position="186"/>
    </location>
</feature>
<keyword evidence="1" id="KW-0812">Transmembrane</keyword>
<protein>
    <submittedName>
        <fullName evidence="2">Uncharacterized protein</fullName>
    </submittedName>
</protein>
<proteinExistence type="predicted"/>
<accession>A0A0F9T7B1</accession>
<keyword evidence="1" id="KW-0472">Membrane</keyword>
<reference evidence="2" key="1">
    <citation type="journal article" date="2015" name="Nature">
        <title>Complex archaea that bridge the gap between prokaryotes and eukaryotes.</title>
        <authorList>
            <person name="Spang A."/>
            <person name="Saw J.H."/>
            <person name="Jorgensen S.L."/>
            <person name="Zaremba-Niedzwiedzka K."/>
            <person name="Martijn J."/>
            <person name="Lind A.E."/>
            <person name="van Eijk R."/>
            <person name="Schleper C."/>
            <person name="Guy L."/>
            <person name="Ettema T.J."/>
        </authorList>
    </citation>
    <scope>NUCLEOTIDE SEQUENCE</scope>
</reference>
<feature type="transmembrane region" description="Helical" evidence="1">
    <location>
        <begin position="88"/>
        <end position="109"/>
    </location>
</feature>
<evidence type="ECO:0000313" key="2">
    <source>
        <dbReference type="EMBL" id="KKN77105.1"/>
    </source>
</evidence>
<organism evidence="2">
    <name type="scientific">marine sediment metagenome</name>
    <dbReference type="NCBI Taxonomy" id="412755"/>
    <lineage>
        <taxon>unclassified sequences</taxon>
        <taxon>metagenomes</taxon>
        <taxon>ecological metagenomes</taxon>
    </lineage>
</organism>
<feature type="transmembrane region" description="Helical" evidence="1">
    <location>
        <begin position="193"/>
        <end position="216"/>
    </location>
</feature>
<feature type="transmembrane region" description="Helical" evidence="1">
    <location>
        <begin position="342"/>
        <end position="360"/>
    </location>
</feature>
<feature type="transmembrane region" description="Helical" evidence="1">
    <location>
        <begin position="116"/>
        <end position="134"/>
    </location>
</feature>
<name>A0A0F9T7B1_9ZZZZ</name>
<feature type="transmembrane region" description="Helical" evidence="1">
    <location>
        <begin position="381"/>
        <end position="400"/>
    </location>
</feature>
<keyword evidence="1" id="KW-1133">Transmembrane helix</keyword>
<feature type="transmembrane region" description="Helical" evidence="1">
    <location>
        <begin position="294"/>
        <end position="314"/>
    </location>
</feature>
<sequence length="570" mass="66770">MNKKQIMILILISLLFFGTRLYKLESFPHYFNDESFYHQLSLNIKEGRFYQGINQKWYVDIYGLKYIPNEHPPLHFLLTIPFLNESIISIRAINVFWNFIIMLLIFFILQKLINTNVGLLGAGIWTVYPFAIYMNRLNFPQTSLALFTLTFILATLYNKRYLSILSVVAATLSQYCGILLVVPFIIKYKRKSYAPLALAAVIGMLYSAWAIDSYVIQQFTPTIERFVYLWPITIVFLCIVGIIWITKIKGGFDIINDWVNWLKIKLNKIYPLYWISLYIYLIVYYLAIRPLDIYAWYTYGLNIFFIGIVGLFLIKDKTLLYSFLMLQAFMLILNRGDHVSMIVQPLVIIGFTILTYRIINILSRYQSFKFWKLDIEPKTDFIWLLGIVAIICLFKVNAYIPHDSEDLDAFYSVLNYTNSIITNETCVMTMTKFSTRLNTSCKSDILLPCAYVHSDCIYRHFKDRTIFNYNISYYNMKYVVVKESGLEFLKQWGKKNNASMFATADTIMNWENTTINNITVFINPATNLTYGKFGYHRVYYREPVAEGEAIINILNRNKTNVSDYSVYEGS</sequence>
<feature type="transmembrane region" description="Helical" evidence="1">
    <location>
        <begin position="319"/>
        <end position="336"/>
    </location>
</feature>
<dbReference type="AlphaFoldDB" id="A0A0F9T7B1"/>
<dbReference type="EMBL" id="LAZR01000284">
    <property type="protein sequence ID" value="KKN77105.1"/>
    <property type="molecule type" value="Genomic_DNA"/>
</dbReference>
<feature type="transmembrane region" description="Helical" evidence="1">
    <location>
        <begin position="269"/>
        <end position="288"/>
    </location>
</feature>
<feature type="transmembrane region" description="Helical" evidence="1">
    <location>
        <begin position="228"/>
        <end position="248"/>
    </location>
</feature>
<comment type="caution">
    <text evidence="2">The sequence shown here is derived from an EMBL/GenBank/DDBJ whole genome shotgun (WGS) entry which is preliminary data.</text>
</comment>
<evidence type="ECO:0000256" key="1">
    <source>
        <dbReference type="SAM" id="Phobius"/>
    </source>
</evidence>
<gene>
    <name evidence="2" type="ORF">LCGC14_0363010</name>
</gene>